<evidence type="ECO:0000256" key="2">
    <source>
        <dbReference type="ARBA" id="ARBA00009948"/>
    </source>
</evidence>
<sequence length="425" mass="50768">MNILFFKKKIKKNKINIFGSKSISNRVIIISSLCDKQITKIENLSNSEDTKIIINFLLKINIKIYKKENFFYILGKVKKIKNKNTYLKNAGTVVRPIFFLSNFFTVKNINILGNLSMQKRTIKELNNISNRLGGKTLFLKKKGYIPSKNFKSKIKHKKVEINCFKSSQYASSLLISLSVFKKRNFFCLKKISSYFYILLTLKIIKLFKIKVKKKLKNKNILIFTKGKYQSCKNITIENDFSSLSYFFLKLFFLKKKVFKFVSVTTQIYQGDIKILNCLKKIGFFFFKKNRIFFFFKKKKKKIKNLKINCKDIPDSSMSITLLIFSKLKRIKIFNIRSWNFKESNRIFSISNELKKIGCKIKRGKNWLIIKRYIFRKKNFFLKTYNDHRILMCFFLIKKYFKNFFVCNPVCVKKTFENFIFEIMKF</sequence>
<dbReference type="EMBL" id="CP110500">
    <property type="protein sequence ID" value="WDI79318.1"/>
    <property type="molecule type" value="Genomic_DNA"/>
</dbReference>
<dbReference type="AlphaFoldDB" id="A0AAX3NCD5"/>
<evidence type="ECO:0000256" key="8">
    <source>
        <dbReference type="ARBA" id="ARBA00044633"/>
    </source>
</evidence>
<evidence type="ECO:0000256" key="6">
    <source>
        <dbReference type="ARBA" id="ARBA00023141"/>
    </source>
</evidence>
<proteinExistence type="inferred from homology"/>
<keyword evidence="6" id="KW-0057">Aromatic amino acid biosynthesis</keyword>
<dbReference type="GO" id="GO:0008652">
    <property type="term" value="P:amino acid biosynthetic process"/>
    <property type="evidence" value="ECO:0007669"/>
    <property type="project" value="UniProtKB-KW"/>
</dbReference>
<name>A0AAX3NCD5_9PROT</name>
<evidence type="ECO:0000259" key="9">
    <source>
        <dbReference type="Pfam" id="PF00275"/>
    </source>
</evidence>
<dbReference type="EC" id="2.5.1.19" evidence="3"/>
<dbReference type="PANTHER" id="PTHR21090:SF5">
    <property type="entry name" value="PENTAFUNCTIONAL AROM POLYPEPTIDE"/>
    <property type="match status" value="1"/>
</dbReference>
<dbReference type="Gene3D" id="3.65.10.10">
    <property type="entry name" value="Enolpyruvate transferase domain"/>
    <property type="match status" value="2"/>
</dbReference>
<comment type="catalytic activity">
    <reaction evidence="8">
        <text>3-phosphoshikimate + phosphoenolpyruvate = 5-O-(1-carboxyvinyl)-3-phosphoshikimate + phosphate</text>
        <dbReference type="Rhea" id="RHEA:21256"/>
        <dbReference type="ChEBI" id="CHEBI:43474"/>
        <dbReference type="ChEBI" id="CHEBI:57701"/>
        <dbReference type="ChEBI" id="CHEBI:58702"/>
        <dbReference type="ChEBI" id="CHEBI:145989"/>
        <dbReference type="EC" id="2.5.1.19"/>
    </reaction>
    <physiologicalReaction direction="left-to-right" evidence="8">
        <dbReference type="Rhea" id="RHEA:21257"/>
    </physiologicalReaction>
</comment>
<evidence type="ECO:0000256" key="4">
    <source>
        <dbReference type="ARBA" id="ARBA00022605"/>
    </source>
</evidence>
<evidence type="ECO:0000256" key="5">
    <source>
        <dbReference type="ARBA" id="ARBA00022679"/>
    </source>
</evidence>
<dbReference type="PIRSF" id="PIRSF000505">
    <property type="entry name" value="EPSPS"/>
    <property type="match status" value="1"/>
</dbReference>
<dbReference type="SUPFAM" id="SSF55205">
    <property type="entry name" value="EPT/RTPC-like"/>
    <property type="match status" value="1"/>
</dbReference>
<gene>
    <name evidence="10" type="ORF">ONB67_00430</name>
</gene>
<dbReference type="GO" id="GO:0003866">
    <property type="term" value="F:3-phosphoshikimate 1-carboxyvinyltransferase activity"/>
    <property type="evidence" value="ECO:0007669"/>
    <property type="project" value="UniProtKB-EC"/>
</dbReference>
<protein>
    <recommendedName>
        <fullName evidence="3">3-phosphoshikimate 1-carboxyvinyltransferase</fullName>
        <ecNumber evidence="3">2.5.1.19</ecNumber>
    </recommendedName>
    <alternativeName>
        <fullName evidence="7">5-enolpyruvylshikimate-3-phosphate synthase</fullName>
    </alternativeName>
</protein>
<keyword evidence="5" id="KW-0808">Transferase</keyword>
<dbReference type="Pfam" id="PF00275">
    <property type="entry name" value="EPSP_synthase"/>
    <property type="match status" value="1"/>
</dbReference>
<dbReference type="InterPro" id="IPR001986">
    <property type="entry name" value="Enolpyruvate_Tfrase_dom"/>
</dbReference>
<dbReference type="GO" id="GO:0009073">
    <property type="term" value="P:aromatic amino acid family biosynthetic process"/>
    <property type="evidence" value="ECO:0007669"/>
    <property type="project" value="UniProtKB-KW"/>
</dbReference>
<dbReference type="Proteomes" id="UP001222373">
    <property type="component" value="Chromosome"/>
</dbReference>
<reference evidence="10" key="1">
    <citation type="submission" date="2022-11" db="EMBL/GenBank/DDBJ databases">
        <title>Genomic comparisons reveal selection pressure and functional variation between nutritional endosymbionts of cave-adapted and epigean Hawaiian planthoppers.</title>
        <authorList>
            <person name="Gossett J.M."/>
            <person name="Porter M.L."/>
            <person name="Vasquez Y."/>
            <person name="Bennett G.M."/>
            <person name="Chong R.A."/>
        </authorList>
    </citation>
    <scope>NUCLEOTIDE SEQUENCE</scope>
    <source>
        <strain evidence="10">OPOL2</strain>
    </source>
</reference>
<evidence type="ECO:0000256" key="7">
    <source>
        <dbReference type="ARBA" id="ARBA00030046"/>
    </source>
</evidence>
<evidence type="ECO:0000256" key="1">
    <source>
        <dbReference type="ARBA" id="ARBA00004811"/>
    </source>
</evidence>
<dbReference type="PANTHER" id="PTHR21090">
    <property type="entry name" value="AROM/DEHYDROQUINATE SYNTHASE"/>
    <property type="match status" value="1"/>
</dbReference>
<evidence type="ECO:0000313" key="11">
    <source>
        <dbReference type="Proteomes" id="UP001222373"/>
    </source>
</evidence>
<dbReference type="InterPro" id="IPR013792">
    <property type="entry name" value="RNA3'P_cycl/enolpyr_Trfase_a/b"/>
</dbReference>
<keyword evidence="4" id="KW-0028">Amino-acid biosynthesis</keyword>
<dbReference type="InterPro" id="IPR036968">
    <property type="entry name" value="Enolpyruvate_Tfrase_sf"/>
</dbReference>
<evidence type="ECO:0000256" key="3">
    <source>
        <dbReference type="ARBA" id="ARBA00012450"/>
    </source>
</evidence>
<accession>A0AAX3NCD5</accession>
<comment type="similarity">
    <text evidence="2">Belongs to the EPSP synthase family.</text>
</comment>
<dbReference type="InterPro" id="IPR006264">
    <property type="entry name" value="EPSP_synthase"/>
</dbReference>
<feature type="domain" description="Enolpyruvate transferase" evidence="9">
    <location>
        <begin position="13"/>
        <end position="419"/>
    </location>
</feature>
<organism evidence="10 11">
    <name type="scientific">Candidatus Vidania fulgoroideorum</name>
    <dbReference type="NCBI Taxonomy" id="881286"/>
    <lineage>
        <taxon>Bacteria</taxon>
        <taxon>Pseudomonadati</taxon>
        <taxon>Pseudomonadota</taxon>
        <taxon>Betaproteobacteria</taxon>
        <taxon>Candidatus Vidania</taxon>
    </lineage>
</organism>
<evidence type="ECO:0000313" key="10">
    <source>
        <dbReference type="EMBL" id="WDI79318.1"/>
    </source>
</evidence>
<dbReference type="GO" id="GO:0009423">
    <property type="term" value="P:chorismate biosynthetic process"/>
    <property type="evidence" value="ECO:0007669"/>
    <property type="project" value="TreeGrafter"/>
</dbReference>
<comment type="pathway">
    <text evidence="1">Metabolic intermediate biosynthesis; chorismate biosynthesis; chorismate from D-erythrose 4-phosphate and phosphoenolpyruvate: step 6/7.</text>
</comment>